<dbReference type="KEGG" id="clf:GJQ69_03030"/>
<evidence type="ECO:0000313" key="2">
    <source>
        <dbReference type="EMBL" id="QKO29775.1"/>
    </source>
</evidence>
<evidence type="ECO:0000313" key="1">
    <source>
        <dbReference type="EMBL" id="QKN23548.1"/>
    </source>
</evidence>
<dbReference type="EMBL" id="CP046051">
    <property type="protein sequence ID" value="QKN23548.1"/>
    <property type="molecule type" value="Genomic_DNA"/>
</dbReference>
<accession>A0A859DP05</accession>
<evidence type="ECO:0000313" key="3">
    <source>
        <dbReference type="Proteomes" id="UP000501316"/>
    </source>
</evidence>
<reference evidence="3 4" key="1">
    <citation type="submission" date="2019-11" db="EMBL/GenBank/DDBJ databases">
        <authorList>
            <person name="Ren C."/>
            <person name="Wang H."/>
            <person name="Xu Y."/>
        </authorList>
    </citation>
    <scope>NUCLEOTIDE SEQUENCE [LARGE SCALE GENOMIC DNA]</scope>
    <source>
        <strain evidence="4">JNU-WLY1368</strain>
        <strain evidence="1 3">LBM 19010</strain>
    </source>
</reference>
<dbReference type="Gene3D" id="2.170.120.30">
    <property type="match status" value="2"/>
</dbReference>
<organism evidence="1 3">
    <name type="scientific">Caproicibacterium lactatifermentans</name>
    <dbReference type="NCBI Taxonomy" id="2666138"/>
    <lineage>
        <taxon>Bacteria</taxon>
        <taxon>Bacillati</taxon>
        <taxon>Bacillota</taxon>
        <taxon>Clostridia</taxon>
        <taxon>Eubacteriales</taxon>
        <taxon>Oscillospiraceae</taxon>
        <taxon>Caproicibacterium</taxon>
    </lineage>
</organism>
<dbReference type="RefSeq" id="WP_086036166.1">
    <property type="nucleotide sequence ID" value="NZ_CP046051.1"/>
</dbReference>
<dbReference type="InterPro" id="IPR012505">
    <property type="entry name" value="YbbR"/>
</dbReference>
<evidence type="ECO:0000313" key="4">
    <source>
        <dbReference type="Proteomes" id="UP000509623"/>
    </source>
</evidence>
<dbReference type="AlphaFoldDB" id="A0A859DP05"/>
<dbReference type="PANTHER" id="PTHR37804:SF1">
    <property type="entry name" value="CDAA REGULATORY PROTEIN CDAR"/>
    <property type="match status" value="1"/>
</dbReference>
<keyword evidence="4" id="KW-1185">Reference proteome</keyword>
<gene>
    <name evidence="1" type="ORF">GJQ69_03030</name>
    <name evidence="2" type="ORF">GKP14_01335</name>
</gene>
<dbReference type="InterPro" id="IPR053154">
    <property type="entry name" value="c-di-AMP_regulator"/>
</dbReference>
<sequence length="439" mass="47559">MKNKNKEKIKRPQKKNGYKKLNGLFYNNKFVLILSLVLAVFLWLVLACNDTEHFPKRINEIPINVRLPDEAQQQGLTVYSPSKTDTASVTITGNTLSVSQVRSKDLEVVPASVAQITAPGDYRVMLIGKNISALSNFSFSKIYPSEWTIHVDRAAKKTFSIHMPANMYKIDTSGYYSPGPTADTENVTISGPQTEVSKIDHVSVDYSGSNTVLTDTKTFAAPLVLYDASGKTIVPDQYLTMSVNQVNVTIQVQPKKTVKVLPTFTNQPAGLKLDADSAFTVSPASISIAGPKDTISKITEVSLEAIDFSQVNTTHNSFNQQISQMPSGCTNLSSSATAQVTLKNMSQYTSKDFTVTAFTKMNVPSGMKTEVETKSLNISIIGKASDIATLTASNITAAVDFSNIQQAGTTNAPVSIKIGGDKTCWAYGTYQVGVTLTKS</sequence>
<protein>
    <recommendedName>
        <fullName evidence="5">YbbR-like protein</fullName>
    </recommendedName>
</protein>
<dbReference type="Proteomes" id="UP000509623">
    <property type="component" value="Chromosome"/>
</dbReference>
<name>A0A859DP05_9FIRM</name>
<proteinExistence type="predicted"/>
<dbReference type="Gene3D" id="2.170.120.40">
    <property type="entry name" value="YbbR-like domain"/>
    <property type="match status" value="2"/>
</dbReference>
<reference evidence="2" key="3">
    <citation type="journal article" date="2022" name="Int. J. Syst. Evol. Microbiol.">
        <title>Caproicibacterium lactatifermentans sp. nov., isolated from pit clay used for the production of Chinese strong aroma-type liquor.</title>
        <authorList>
            <person name="Wang H."/>
            <person name="Gu Y."/>
            <person name="Zhao D."/>
            <person name="Qiao Z."/>
            <person name="Zheng J."/>
            <person name="Gao J."/>
            <person name="Ren C."/>
            <person name="Xu Y."/>
        </authorList>
    </citation>
    <scope>NUCLEOTIDE SEQUENCE</scope>
    <source>
        <strain evidence="2">JNU-WLY1368</strain>
    </source>
</reference>
<dbReference type="EMBL" id="CP046161">
    <property type="protein sequence ID" value="QKO29775.1"/>
    <property type="molecule type" value="Genomic_DNA"/>
</dbReference>
<reference evidence="2" key="2">
    <citation type="journal article" date="2021" name="Appl. Environ. Microbiol.">
        <title>Adaptability of a Caproate-Producing Bacterium Contributes to Its Dominance in an Anaerobic Fermentation System.</title>
        <authorList>
            <person name="Wang H."/>
            <person name="Gu Y."/>
            <person name="Zhou W."/>
            <person name="Zhao D."/>
            <person name="Qiao Z."/>
            <person name="Zheng J."/>
            <person name="Gao J."/>
            <person name="Chen X."/>
            <person name="Ren C."/>
            <person name="Xu Y."/>
        </authorList>
    </citation>
    <scope>NUCLEOTIDE SEQUENCE</scope>
    <source>
        <strain evidence="2">JNU-WLY1368</strain>
    </source>
</reference>
<dbReference type="PANTHER" id="PTHR37804">
    <property type="entry name" value="CDAA REGULATORY PROTEIN CDAR"/>
    <property type="match status" value="1"/>
</dbReference>
<dbReference type="Pfam" id="PF07949">
    <property type="entry name" value="YbbR"/>
    <property type="match status" value="2"/>
</dbReference>
<evidence type="ECO:0008006" key="5">
    <source>
        <dbReference type="Google" id="ProtNLM"/>
    </source>
</evidence>
<dbReference type="Proteomes" id="UP000501316">
    <property type="component" value="Chromosome"/>
</dbReference>